<dbReference type="AlphaFoldDB" id="A0A2D2C221"/>
<dbReference type="EMBL" id="CP024422">
    <property type="protein sequence ID" value="ATQ56552.1"/>
    <property type="molecule type" value="Genomic_DNA"/>
</dbReference>
<protein>
    <submittedName>
        <fullName evidence="1">Uncharacterized protein</fullName>
    </submittedName>
</protein>
<evidence type="ECO:0000313" key="2">
    <source>
        <dbReference type="Proteomes" id="UP000229314"/>
    </source>
</evidence>
<dbReference type="Proteomes" id="UP000229314">
    <property type="component" value="Chromosome"/>
</dbReference>
<sequence>MAAATPAADIAKGSPFGSPRTIRATTASAAADNFPVDDLGDLNVEATAAAESANVSFGAGGG</sequence>
<gene>
    <name evidence="1" type="ORF">PYTT13_12620</name>
</gene>
<organism evidence="1 2">
    <name type="scientific">Paracoccus yeei</name>
    <dbReference type="NCBI Taxonomy" id="147645"/>
    <lineage>
        <taxon>Bacteria</taxon>
        <taxon>Pseudomonadati</taxon>
        <taxon>Pseudomonadota</taxon>
        <taxon>Alphaproteobacteria</taxon>
        <taxon>Rhodobacterales</taxon>
        <taxon>Paracoccaceae</taxon>
        <taxon>Paracoccus</taxon>
    </lineage>
</organism>
<accession>A0A2D2C221</accession>
<reference evidence="1 2" key="1">
    <citation type="submission" date="2017-10" db="EMBL/GenBank/DDBJ databases">
        <title>Complete genome sequence of Paracoccus yeei TT13 isolated from human skin.</title>
        <authorList>
            <person name="Lee K."/>
            <person name="Lim J.Y."/>
            <person name="Hwang I."/>
        </authorList>
    </citation>
    <scope>NUCLEOTIDE SEQUENCE [LARGE SCALE GENOMIC DNA]</scope>
    <source>
        <strain evidence="1 2">TT13</strain>
    </source>
</reference>
<evidence type="ECO:0000313" key="1">
    <source>
        <dbReference type="EMBL" id="ATQ56552.1"/>
    </source>
</evidence>
<proteinExistence type="predicted"/>
<name>A0A2D2C221_9RHOB</name>